<organism evidence="1 2">
    <name type="scientific">Clavelina lepadiformis</name>
    <name type="common">Light-bulb sea squirt</name>
    <name type="synonym">Ascidia lepadiformis</name>
    <dbReference type="NCBI Taxonomy" id="159417"/>
    <lineage>
        <taxon>Eukaryota</taxon>
        <taxon>Metazoa</taxon>
        <taxon>Chordata</taxon>
        <taxon>Tunicata</taxon>
        <taxon>Ascidiacea</taxon>
        <taxon>Aplousobranchia</taxon>
        <taxon>Clavelinidae</taxon>
        <taxon>Clavelina</taxon>
    </lineage>
</organism>
<evidence type="ECO:0000313" key="2">
    <source>
        <dbReference type="Proteomes" id="UP001642483"/>
    </source>
</evidence>
<evidence type="ECO:0000313" key="1">
    <source>
        <dbReference type="EMBL" id="CAK8693007.1"/>
    </source>
</evidence>
<proteinExistence type="predicted"/>
<dbReference type="EMBL" id="CAWYQH010000130">
    <property type="protein sequence ID" value="CAK8693007.1"/>
    <property type="molecule type" value="Genomic_DNA"/>
</dbReference>
<comment type="caution">
    <text evidence="1">The sequence shown here is derived from an EMBL/GenBank/DDBJ whole genome shotgun (WGS) entry which is preliminary data.</text>
</comment>
<accession>A0ABP0GMP2</accession>
<dbReference type="Proteomes" id="UP001642483">
    <property type="component" value="Unassembled WGS sequence"/>
</dbReference>
<name>A0ABP0GMP2_CLALP</name>
<protein>
    <submittedName>
        <fullName evidence="1">Uncharacterized protein</fullName>
    </submittedName>
</protein>
<sequence>MTTGFFPDYDYEWAIHSTKPLTKWTNAKHPINVNANGSYLECAAVWSEYPETWHSRERREERERSALEVGRKPEPWRVSSEVFMEYVECVGEPFESVLLGYFKRKSSVRESFEKCSTVQLAQPGSRVFEMSIGNSPTSA</sequence>
<reference evidence="1 2" key="1">
    <citation type="submission" date="2024-02" db="EMBL/GenBank/DDBJ databases">
        <authorList>
            <person name="Daric V."/>
            <person name="Darras S."/>
        </authorList>
    </citation>
    <scope>NUCLEOTIDE SEQUENCE [LARGE SCALE GENOMIC DNA]</scope>
</reference>
<keyword evidence="2" id="KW-1185">Reference proteome</keyword>
<gene>
    <name evidence="1" type="ORF">CVLEPA_LOCUS26339</name>
</gene>